<dbReference type="InterPro" id="IPR037458">
    <property type="entry name" value="L-MDH/L-LDH_FMN-bd"/>
</dbReference>
<dbReference type="InterPro" id="IPR001199">
    <property type="entry name" value="Cyt_B5-like_heme/steroid-bd"/>
</dbReference>
<dbReference type="GO" id="GO:0046872">
    <property type="term" value="F:metal ion binding"/>
    <property type="evidence" value="ECO:0007669"/>
    <property type="project" value="UniProtKB-KW"/>
</dbReference>
<dbReference type="GO" id="GO:0005758">
    <property type="term" value="C:mitochondrial intermembrane space"/>
    <property type="evidence" value="ECO:0007669"/>
    <property type="project" value="UniProtKB-SubCell"/>
</dbReference>
<evidence type="ECO:0000256" key="4">
    <source>
        <dbReference type="ARBA" id="ARBA00011881"/>
    </source>
</evidence>
<dbReference type="GO" id="GO:0004460">
    <property type="term" value="F:L-lactate dehydrogenase (cytochrome) activity"/>
    <property type="evidence" value="ECO:0007669"/>
    <property type="project" value="UniProtKB-EC"/>
</dbReference>
<evidence type="ECO:0000256" key="11">
    <source>
        <dbReference type="ARBA" id="ARBA00023128"/>
    </source>
</evidence>
<keyword evidence="21" id="KW-1185">Reference proteome</keyword>
<keyword evidence="11" id="KW-0496">Mitochondrion</keyword>
<proteinExistence type="inferred from homology"/>
<comment type="similarity">
    <text evidence="14">In the N-terminal section; belongs to the cytochrome b5 family.</text>
</comment>
<keyword evidence="6" id="KW-0285">Flavoprotein</keyword>
<dbReference type="EMBL" id="NHZQ01000447">
    <property type="protein sequence ID" value="PSK34497.1"/>
    <property type="molecule type" value="Genomic_DNA"/>
</dbReference>
<gene>
    <name evidence="20" type="ORF">B9Z65_8823</name>
</gene>
<dbReference type="EC" id="1.1.2.3" evidence="15"/>
<dbReference type="InterPro" id="IPR013785">
    <property type="entry name" value="Aldolase_TIM"/>
</dbReference>
<feature type="compositionally biased region" description="Basic and acidic residues" evidence="17">
    <location>
        <begin position="273"/>
        <end position="283"/>
    </location>
</feature>
<dbReference type="CDD" id="cd02922">
    <property type="entry name" value="FCB2_FMN"/>
    <property type="match status" value="1"/>
</dbReference>
<keyword evidence="7" id="KW-0288">FMN</keyword>
<accession>A0A2P7YEW3</accession>
<dbReference type="InterPro" id="IPR000262">
    <property type="entry name" value="FMN-dep_DH"/>
</dbReference>
<dbReference type="STRING" id="40998.A0A2P7YEW3"/>
<comment type="cofactor">
    <cofactor evidence="2">
        <name>heme b</name>
        <dbReference type="ChEBI" id="CHEBI:60344"/>
    </cofactor>
</comment>
<evidence type="ECO:0000256" key="12">
    <source>
        <dbReference type="ARBA" id="ARBA00052399"/>
    </source>
</evidence>
<dbReference type="Pfam" id="PF00173">
    <property type="entry name" value="Cyt-b5"/>
    <property type="match status" value="1"/>
</dbReference>
<evidence type="ECO:0000256" key="3">
    <source>
        <dbReference type="ARBA" id="ARBA00004569"/>
    </source>
</evidence>
<evidence type="ECO:0000256" key="15">
    <source>
        <dbReference type="ARBA" id="ARBA00066458"/>
    </source>
</evidence>
<comment type="cofactor">
    <cofactor evidence="1">
        <name>FMN</name>
        <dbReference type="ChEBI" id="CHEBI:58210"/>
    </cofactor>
</comment>
<dbReference type="Gene3D" id="3.20.20.70">
    <property type="entry name" value="Aldolase class I"/>
    <property type="match status" value="1"/>
</dbReference>
<evidence type="ECO:0000256" key="7">
    <source>
        <dbReference type="ARBA" id="ARBA00022643"/>
    </source>
</evidence>
<evidence type="ECO:0000313" key="20">
    <source>
        <dbReference type="EMBL" id="PSK34497.1"/>
    </source>
</evidence>
<dbReference type="InterPro" id="IPR037396">
    <property type="entry name" value="FMN_HAD"/>
</dbReference>
<evidence type="ECO:0000256" key="10">
    <source>
        <dbReference type="ARBA" id="ARBA00023004"/>
    </source>
</evidence>
<reference evidence="20 21" key="1">
    <citation type="submission" date="2017-05" db="EMBL/GenBank/DDBJ databases">
        <title>Draft genome sequence of Elsinoe australis.</title>
        <authorList>
            <person name="Cheng Q."/>
        </authorList>
    </citation>
    <scope>NUCLEOTIDE SEQUENCE [LARGE SCALE GENOMIC DNA]</scope>
    <source>
        <strain evidence="20 21">NL1</strain>
    </source>
</reference>
<evidence type="ECO:0000256" key="6">
    <source>
        <dbReference type="ARBA" id="ARBA00022630"/>
    </source>
</evidence>
<comment type="caution">
    <text evidence="20">The sequence shown here is derived from an EMBL/GenBank/DDBJ whole genome shotgun (WGS) entry which is preliminary data.</text>
</comment>
<dbReference type="Gene3D" id="3.10.120.10">
    <property type="entry name" value="Cytochrome b5-like heme/steroid binding domain"/>
    <property type="match status" value="1"/>
</dbReference>
<evidence type="ECO:0000256" key="17">
    <source>
        <dbReference type="SAM" id="MobiDB-lite"/>
    </source>
</evidence>
<dbReference type="SUPFAM" id="SSF51395">
    <property type="entry name" value="FMN-linked oxidoreductases"/>
    <property type="match status" value="1"/>
</dbReference>
<evidence type="ECO:0000256" key="2">
    <source>
        <dbReference type="ARBA" id="ARBA00001970"/>
    </source>
</evidence>
<evidence type="ECO:0000256" key="9">
    <source>
        <dbReference type="ARBA" id="ARBA00023002"/>
    </source>
</evidence>
<evidence type="ECO:0000256" key="16">
    <source>
        <dbReference type="ARBA" id="ARBA00068515"/>
    </source>
</evidence>
<dbReference type="PROSITE" id="PS51349">
    <property type="entry name" value="FMN_HYDROXY_ACID_DH_2"/>
    <property type="match status" value="1"/>
</dbReference>
<dbReference type="InterPro" id="IPR036400">
    <property type="entry name" value="Cyt_B5-like_heme/steroid_sf"/>
</dbReference>
<evidence type="ECO:0000256" key="1">
    <source>
        <dbReference type="ARBA" id="ARBA00001917"/>
    </source>
</evidence>
<organism evidence="20 21">
    <name type="scientific">Elsinoe australis</name>
    <dbReference type="NCBI Taxonomy" id="40998"/>
    <lineage>
        <taxon>Eukaryota</taxon>
        <taxon>Fungi</taxon>
        <taxon>Dikarya</taxon>
        <taxon>Ascomycota</taxon>
        <taxon>Pezizomycotina</taxon>
        <taxon>Dothideomycetes</taxon>
        <taxon>Dothideomycetidae</taxon>
        <taxon>Myriangiales</taxon>
        <taxon>Elsinoaceae</taxon>
        <taxon>Elsinoe</taxon>
    </lineage>
</organism>
<dbReference type="PANTHER" id="PTHR10578">
    <property type="entry name" value="S -2-HYDROXY-ACID OXIDASE-RELATED"/>
    <property type="match status" value="1"/>
</dbReference>
<dbReference type="PANTHER" id="PTHR10578:SF104">
    <property type="entry name" value="CYTOCHROME B2, MITOCHONDRIAL-RELATED"/>
    <property type="match status" value="1"/>
</dbReference>
<dbReference type="AlphaFoldDB" id="A0A2P7YEW3"/>
<dbReference type="PROSITE" id="PS50255">
    <property type="entry name" value="CYTOCHROME_B5_2"/>
    <property type="match status" value="1"/>
</dbReference>
<evidence type="ECO:0000256" key="13">
    <source>
        <dbReference type="ARBA" id="ARBA00061137"/>
    </source>
</evidence>
<keyword evidence="10" id="KW-0408">Iron</keyword>
<feature type="domain" description="FMN hydroxy acid dehydrogenase" evidence="19">
    <location>
        <begin position="105"/>
        <end position="465"/>
    </location>
</feature>
<dbReference type="Pfam" id="PF01070">
    <property type="entry name" value="FMN_dh"/>
    <property type="match status" value="1"/>
</dbReference>
<evidence type="ECO:0000256" key="5">
    <source>
        <dbReference type="ARBA" id="ARBA00022617"/>
    </source>
</evidence>
<keyword evidence="9" id="KW-0560">Oxidoreductase</keyword>
<protein>
    <recommendedName>
        <fullName evidence="16">L-lactate dehydrogenase (cytochrome)</fullName>
        <ecNumber evidence="15">1.1.2.3</ecNumber>
    </recommendedName>
</protein>
<feature type="region of interest" description="Disordered" evidence="17">
    <location>
        <begin position="273"/>
        <end position="300"/>
    </location>
</feature>
<dbReference type="Proteomes" id="UP000243723">
    <property type="component" value="Unassembled WGS sequence"/>
</dbReference>
<evidence type="ECO:0000313" key="21">
    <source>
        <dbReference type="Proteomes" id="UP000243723"/>
    </source>
</evidence>
<keyword evidence="5" id="KW-0349">Heme</keyword>
<dbReference type="SMART" id="SM01117">
    <property type="entry name" value="Cyt-b5"/>
    <property type="match status" value="1"/>
</dbReference>
<dbReference type="FunFam" id="3.20.20.70:FF:000062">
    <property type="entry name" value="Cytochrome b2, mitochondrial, putative"/>
    <property type="match status" value="1"/>
</dbReference>
<name>A0A2P7YEW3_9PEZI</name>
<feature type="domain" description="Cytochrome b5 heme-binding" evidence="18">
    <location>
        <begin position="3"/>
        <end position="80"/>
    </location>
</feature>
<evidence type="ECO:0000259" key="19">
    <source>
        <dbReference type="PROSITE" id="PS51349"/>
    </source>
</evidence>
<comment type="catalytic activity">
    <reaction evidence="12">
        <text>(S)-lactate + 2 Fe(III)-[cytochrome c] = 2 Fe(II)-[cytochrome c] + pyruvate + 2 H(+)</text>
        <dbReference type="Rhea" id="RHEA:19909"/>
        <dbReference type="Rhea" id="RHEA-COMP:10350"/>
        <dbReference type="Rhea" id="RHEA-COMP:14399"/>
        <dbReference type="ChEBI" id="CHEBI:15361"/>
        <dbReference type="ChEBI" id="CHEBI:15378"/>
        <dbReference type="ChEBI" id="CHEBI:16651"/>
        <dbReference type="ChEBI" id="CHEBI:29033"/>
        <dbReference type="ChEBI" id="CHEBI:29034"/>
        <dbReference type="EC" id="1.1.2.3"/>
    </reaction>
    <physiologicalReaction direction="left-to-right" evidence="12">
        <dbReference type="Rhea" id="RHEA:19910"/>
    </physiologicalReaction>
</comment>
<comment type="similarity">
    <text evidence="13">In the C-terminal section; belongs to the FMN-dependent alpha-hydroxy acid dehydrogenase family.</text>
</comment>
<comment type="subcellular location">
    <subcellularLocation>
        <location evidence="3">Mitochondrion intermembrane space</location>
    </subcellularLocation>
</comment>
<comment type="subunit">
    <text evidence="4">Homotetramer.</text>
</comment>
<dbReference type="SUPFAM" id="SSF55856">
    <property type="entry name" value="Cytochrome b5-like heme/steroid binding domain"/>
    <property type="match status" value="1"/>
</dbReference>
<evidence type="ECO:0000256" key="14">
    <source>
        <dbReference type="ARBA" id="ARBA00061589"/>
    </source>
</evidence>
<evidence type="ECO:0000256" key="8">
    <source>
        <dbReference type="ARBA" id="ARBA00022723"/>
    </source>
</evidence>
<keyword evidence="8" id="KW-0479">Metal-binding</keyword>
<dbReference type="OrthoDB" id="1925334at2759"/>
<evidence type="ECO:0000259" key="18">
    <source>
        <dbReference type="PROSITE" id="PS50255"/>
    </source>
</evidence>
<sequence length="490" mass="53788">MPEKQIKVKEILQHSTPEDCWIVIDGAVWDLTEFAPEHPGGSHIITRHAGHDASTTYNSIHDYSLLKTNLKPTAYKGQLDTSTITTEWAKPPPTATPQLQLNEKPPLSSVLNAHDFETVAESTIAKKTWAFYSSASTDCLTRDRNTSFFSRLWLRPRVLRNVSKISTSSHILGHRVGLPLYIAPAALAKLVCDEGEKAMARGADSTTRVAQVISTNASFPVEEIRRSAENTPMFFQLYVNKDRPKTEALLAQVQKLGIDTVFLTVDAPVPGKREADERVKADEGLSTPMSGQKAKNDKKGGGLGRIMGSYIDDSLTWDDLVWLRRVWKGKVVLKGVQGAADARMAMKAGVDGIVLSNHGGRSLDTSSPAIMVLVELQKCCPEIFGKMEVFVDSGIRRGTDLVKCLCLGATAVGMGRSFLYSLNYGQEGVEHLIEIMRDEVETTMKMLGVSRIEELHPGLVSTLDVDHLVNTTEGHPYATGLPKGRILPKL</sequence>